<evidence type="ECO:0000313" key="1">
    <source>
        <dbReference type="EMBL" id="CAI0540321.1"/>
    </source>
</evidence>
<dbReference type="Proteomes" id="UP001154282">
    <property type="component" value="Unassembled WGS sequence"/>
</dbReference>
<comment type="caution">
    <text evidence="1">The sequence shown here is derived from an EMBL/GenBank/DDBJ whole genome shotgun (WGS) entry which is preliminary data.</text>
</comment>
<organism evidence="1 2">
    <name type="scientific">Linum tenue</name>
    <dbReference type="NCBI Taxonomy" id="586396"/>
    <lineage>
        <taxon>Eukaryota</taxon>
        <taxon>Viridiplantae</taxon>
        <taxon>Streptophyta</taxon>
        <taxon>Embryophyta</taxon>
        <taxon>Tracheophyta</taxon>
        <taxon>Spermatophyta</taxon>
        <taxon>Magnoliopsida</taxon>
        <taxon>eudicotyledons</taxon>
        <taxon>Gunneridae</taxon>
        <taxon>Pentapetalae</taxon>
        <taxon>rosids</taxon>
        <taxon>fabids</taxon>
        <taxon>Malpighiales</taxon>
        <taxon>Linaceae</taxon>
        <taxon>Linum</taxon>
    </lineage>
</organism>
<keyword evidence="2" id="KW-1185">Reference proteome</keyword>
<protein>
    <submittedName>
        <fullName evidence="1">Uncharacterized protein</fullName>
    </submittedName>
</protein>
<dbReference type="AlphaFoldDB" id="A0AAV0Q5Z7"/>
<accession>A0AAV0Q5Z7</accession>
<sequence>MIIEATMAFLMNQVRQYILLPHLLPPFRFHDESSFICM</sequence>
<reference evidence="1" key="1">
    <citation type="submission" date="2022-08" db="EMBL/GenBank/DDBJ databases">
        <authorList>
            <person name="Gutierrez-Valencia J."/>
        </authorList>
    </citation>
    <scope>NUCLEOTIDE SEQUENCE</scope>
</reference>
<evidence type="ECO:0000313" key="2">
    <source>
        <dbReference type="Proteomes" id="UP001154282"/>
    </source>
</evidence>
<gene>
    <name evidence="1" type="ORF">LITE_LOCUS41633</name>
</gene>
<name>A0AAV0Q5Z7_9ROSI</name>
<proteinExistence type="predicted"/>
<dbReference type="EMBL" id="CAMGYJ010000009">
    <property type="protein sequence ID" value="CAI0540321.1"/>
    <property type="molecule type" value="Genomic_DNA"/>
</dbReference>